<protein>
    <submittedName>
        <fullName evidence="1">Uncharacterized protein</fullName>
    </submittedName>
</protein>
<name>A0ABR2KZN3_9EUKA</name>
<organism evidence="1 2">
    <name type="scientific">Tritrichomonas musculus</name>
    <dbReference type="NCBI Taxonomy" id="1915356"/>
    <lineage>
        <taxon>Eukaryota</taxon>
        <taxon>Metamonada</taxon>
        <taxon>Parabasalia</taxon>
        <taxon>Tritrichomonadida</taxon>
        <taxon>Tritrichomonadidae</taxon>
        <taxon>Tritrichomonas</taxon>
    </lineage>
</organism>
<evidence type="ECO:0000313" key="1">
    <source>
        <dbReference type="EMBL" id="KAK8895877.1"/>
    </source>
</evidence>
<accession>A0ABR2KZN3</accession>
<evidence type="ECO:0000313" key="2">
    <source>
        <dbReference type="Proteomes" id="UP001470230"/>
    </source>
</evidence>
<reference evidence="1 2" key="1">
    <citation type="submission" date="2024-04" db="EMBL/GenBank/DDBJ databases">
        <title>Tritrichomonas musculus Genome.</title>
        <authorList>
            <person name="Alves-Ferreira E."/>
            <person name="Grigg M."/>
            <person name="Lorenzi H."/>
            <person name="Galac M."/>
        </authorList>
    </citation>
    <scope>NUCLEOTIDE SEQUENCE [LARGE SCALE GENOMIC DNA]</scope>
    <source>
        <strain evidence="1 2">EAF2021</strain>
    </source>
</reference>
<keyword evidence="2" id="KW-1185">Reference proteome</keyword>
<dbReference type="EMBL" id="JAPFFF010000002">
    <property type="protein sequence ID" value="KAK8895877.1"/>
    <property type="molecule type" value="Genomic_DNA"/>
</dbReference>
<sequence length="108" mass="12855">MLFLLFIAYLESEKWEQKLVKVLEQKTENNNLLAKLQEEFKIACPYELQNPSHELFPSCPVFDIDNPVNTIYRPKMYQCVFDDEIYDLEIAKLKNKIAEERINELPDL</sequence>
<comment type="caution">
    <text evidence="1">The sequence shown here is derived from an EMBL/GenBank/DDBJ whole genome shotgun (WGS) entry which is preliminary data.</text>
</comment>
<dbReference type="Proteomes" id="UP001470230">
    <property type="component" value="Unassembled WGS sequence"/>
</dbReference>
<proteinExistence type="predicted"/>
<gene>
    <name evidence="1" type="ORF">M9Y10_013763</name>
</gene>